<dbReference type="AlphaFoldDB" id="A0A2P2QGG7"/>
<sequence length="38" mass="4360">MLSFGCEASKKLKICSLKVCKETRLYSVLRSTPQRSMH</sequence>
<organism evidence="1">
    <name type="scientific">Rhizophora mucronata</name>
    <name type="common">Asiatic mangrove</name>
    <dbReference type="NCBI Taxonomy" id="61149"/>
    <lineage>
        <taxon>Eukaryota</taxon>
        <taxon>Viridiplantae</taxon>
        <taxon>Streptophyta</taxon>
        <taxon>Embryophyta</taxon>
        <taxon>Tracheophyta</taxon>
        <taxon>Spermatophyta</taxon>
        <taxon>Magnoliopsida</taxon>
        <taxon>eudicotyledons</taxon>
        <taxon>Gunneridae</taxon>
        <taxon>Pentapetalae</taxon>
        <taxon>rosids</taxon>
        <taxon>fabids</taxon>
        <taxon>Malpighiales</taxon>
        <taxon>Rhizophoraceae</taxon>
        <taxon>Rhizophora</taxon>
    </lineage>
</organism>
<protein>
    <submittedName>
        <fullName evidence="1">Uncharacterized protein</fullName>
    </submittedName>
</protein>
<name>A0A2P2QGG7_RHIMU</name>
<accession>A0A2P2QGG7</accession>
<dbReference type="EMBL" id="GGEC01085609">
    <property type="protein sequence ID" value="MBX66093.1"/>
    <property type="molecule type" value="Transcribed_RNA"/>
</dbReference>
<proteinExistence type="predicted"/>
<evidence type="ECO:0000313" key="1">
    <source>
        <dbReference type="EMBL" id="MBX66093.1"/>
    </source>
</evidence>
<reference evidence="1" key="1">
    <citation type="submission" date="2018-02" db="EMBL/GenBank/DDBJ databases">
        <title>Rhizophora mucronata_Transcriptome.</title>
        <authorList>
            <person name="Meera S.P."/>
            <person name="Sreeshan A."/>
            <person name="Augustine A."/>
        </authorList>
    </citation>
    <scope>NUCLEOTIDE SEQUENCE</scope>
    <source>
        <tissue evidence="1">Leaf</tissue>
    </source>
</reference>